<name>A0A1Y2IDS9_TRAC3</name>
<keyword evidence="2" id="KW-1185">Reference proteome</keyword>
<accession>A0A1Y2IDS9</accession>
<dbReference type="Proteomes" id="UP000193067">
    <property type="component" value="Unassembled WGS sequence"/>
</dbReference>
<dbReference type="AlphaFoldDB" id="A0A1Y2IDS9"/>
<protein>
    <submittedName>
        <fullName evidence="1">Uncharacterized protein</fullName>
    </submittedName>
</protein>
<evidence type="ECO:0000313" key="2">
    <source>
        <dbReference type="Proteomes" id="UP000193067"/>
    </source>
</evidence>
<reference evidence="1 2" key="1">
    <citation type="journal article" date="2015" name="Biotechnol. Biofuels">
        <title>Enhanced degradation of softwood versus hardwood by the white-rot fungus Pycnoporus coccineus.</title>
        <authorList>
            <person name="Couturier M."/>
            <person name="Navarro D."/>
            <person name="Chevret D."/>
            <person name="Henrissat B."/>
            <person name="Piumi F."/>
            <person name="Ruiz-Duenas F.J."/>
            <person name="Martinez A.T."/>
            <person name="Grigoriev I.V."/>
            <person name="Riley R."/>
            <person name="Lipzen A."/>
            <person name="Berrin J.G."/>
            <person name="Master E.R."/>
            <person name="Rosso M.N."/>
        </authorList>
    </citation>
    <scope>NUCLEOTIDE SEQUENCE [LARGE SCALE GENOMIC DNA]</scope>
    <source>
        <strain evidence="1 2">BRFM310</strain>
    </source>
</reference>
<dbReference type="EMBL" id="KZ084129">
    <property type="protein sequence ID" value="OSC99298.1"/>
    <property type="molecule type" value="Genomic_DNA"/>
</dbReference>
<proteinExistence type="predicted"/>
<sequence>MNVLSRYYQHAFPTVSITFIFFSKLYHLAAIRPAYFQSASWAGSSKLFALGPRACSSHGASPTVDGPLNAITSRLPDAAPRAEQTSATEEETRLPHRAGGGDAVRCVLAHGLRPSCALRPPPSQRLMWHCSLGGILCGREMFVLTQLARHAGLCSLATCKS</sequence>
<gene>
    <name evidence="1" type="ORF">PYCCODRAFT_856695</name>
</gene>
<evidence type="ECO:0000313" key="1">
    <source>
        <dbReference type="EMBL" id="OSC99298.1"/>
    </source>
</evidence>
<organism evidence="1 2">
    <name type="scientific">Trametes coccinea (strain BRFM310)</name>
    <name type="common">Pycnoporus coccineus</name>
    <dbReference type="NCBI Taxonomy" id="1353009"/>
    <lineage>
        <taxon>Eukaryota</taxon>
        <taxon>Fungi</taxon>
        <taxon>Dikarya</taxon>
        <taxon>Basidiomycota</taxon>
        <taxon>Agaricomycotina</taxon>
        <taxon>Agaricomycetes</taxon>
        <taxon>Polyporales</taxon>
        <taxon>Polyporaceae</taxon>
        <taxon>Trametes</taxon>
    </lineage>
</organism>